<dbReference type="PANTHER" id="PTHR23151">
    <property type="entry name" value="DIHYDROLIPOAMIDE ACETYL/SUCCINYL-TRANSFERASE-RELATED"/>
    <property type="match status" value="1"/>
</dbReference>
<dbReference type="Gene3D" id="2.40.50.100">
    <property type="match status" value="1"/>
</dbReference>
<dbReference type="GO" id="GO:0045254">
    <property type="term" value="C:pyruvate dehydrogenase complex"/>
    <property type="evidence" value="ECO:0007669"/>
    <property type="project" value="InterPro"/>
</dbReference>
<feature type="region of interest" description="Disordered" evidence="2">
    <location>
        <begin position="117"/>
        <end position="183"/>
    </location>
</feature>
<name>A0A9W7GG43_9STRA</name>
<feature type="non-terminal residue" evidence="4">
    <location>
        <position position="1"/>
    </location>
</feature>
<organism evidence="4 5">
    <name type="scientific">Triparma columacea</name>
    <dbReference type="NCBI Taxonomy" id="722753"/>
    <lineage>
        <taxon>Eukaryota</taxon>
        <taxon>Sar</taxon>
        <taxon>Stramenopiles</taxon>
        <taxon>Ochrophyta</taxon>
        <taxon>Bolidophyceae</taxon>
        <taxon>Parmales</taxon>
        <taxon>Triparmaceae</taxon>
        <taxon>Triparma</taxon>
    </lineage>
</organism>
<dbReference type="InterPro" id="IPR011053">
    <property type="entry name" value="Single_hybrid_motif"/>
</dbReference>
<dbReference type="InterPro" id="IPR045257">
    <property type="entry name" value="E2/Pdx1"/>
</dbReference>
<evidence type="ECO:0000313" key="5">
    <source>
        <dbReference type="Proteomes" id="UP001165065"/>
    </source>
</evidence>
<dbReference type="EMBL" id="BRYA01000206">
    <property type="protein sequence ID" value="GMI44106.1"/>
    <property type="molecule type" value="Genomic_DNA"/>
</dbReference>
<dbReference type="PROSITE" id="PS50968">
    <property type="entry name" value="BIOTINYL_LIPOYL"/>
    <property type="match status" value="1"/>
</dbReference>
<dbReference type="InterPro" id="IPR000089">
    <property type="entry name" value="Biotin_lipoyl"/>
</dbReference>
<accession>A0A9W7GG43</accession>
<dbReference type="SUPFAM" id="SSF51230">
    <property type="entry name" value="Single hybrid motif"/>
    <property type="match status" value="1"/>
</dbReference>
<dbReference type="AlphaFoldDB" id="A0A9W7GG43"/>
<evidence type="ECO:0000256" key="1">
    <source>
        <dbReference type="ARBA" id="ARBA00022823"/>
    </source>
</evidence>
<keyword evidence="5" id="KW-1185">Reference proteome</keyword>
<dbReference type="Pfam" id="PF00364">
    <property type="entry name" value="Biotin_lipoyl"/>
    <property type="match status" value="1"/>
</dbReference>
<evidence type="ECO:0000313" key="4">
    <source>
        <dbReference type="EMBL" id="GMI44106.1"/>
    </source>
</evidence>
<gene>
    <name evidence="4" type="ORF">TrCOL_g9415</name>
</gene>
<dbReference type="PANTHER" id="PTHR23151:SF90">
    <property type="entry name" value="DIHYDROLIPOYLLYSINE-RESIDUE ACETYLTRANSFERASE COMPONENT OF PYRUVATE DEHYDROGENASE COMPLEX, MITOCHONDRIAL-RELATED"/>
    <property type="match status" value="1"/>
</dbReference>
<comment type="caution">
    <text evidence="4">The sequence shown here is derived from an EMBL/GenBank/DDBJ whole genome shotgun (WGS) entry which is preliminary data.</text>
</comment>
<dbReference type="CDD" id="cd06849">
    <property type="entry name" value="lipoyl_domain"/>
    <property type="match status" value="1"/>
</dbReference>
<sequence length="200" mass="20622">MFARSLALRRLAFRRNTAVLSSRFFSSLPDHEVVGMPALSPTMESGTLSSWKVGQGDEFSAGDVLAEIETDKASIDFVTEDDGICAKLLVAEGAEIAVGAPIMITVEEMEDVSAFDSYEAEEPAAPSPPAATPPPPPAATPPPPPAATPPPPAAVTPPPTPTTSTPPAPAPSTPGTLYPWSTTPSAISASLAAAQQEYLD</sequence>
<dbReference type="GO" id="GO:0006086">
    <property type="term" value="P:pyruvate decarboxylation to acetyl-CoA"/>
    <property type="evidence" value="ECO:0007669"/>
    <property type="project" value="InterPro"/>
</dbReference>
<keyword evidence="1" id="KW-0450">Lipoyl</keyword>
<evidence type="ECO:0000256" key="2">
    <source>
        <dbReference type="SAM" id="MobiDB-lite"/>
    </source>
</evidence>
<dbReference type="Proteomes" id="UP001165065">
    <property type="component" value="Unassembled WGS sequence"/>
</dbReference>
<protein>
    <recommendedName>
        <fullName evidence="3">Lipoyl-binding domain-containing protein</fullName>
    </recommendedName>
</protein>
<feature type="compositionally biased region" description="Pro residues" evidence="2">
    <location>
        <begin position="125"/>
        <end position="172"/>
    </location>
</feature>
<dbReference type="FunFam" id="2.40.50.100:FF:000010">
    <property type="entry name" value="Acetyltransferase component of pyruvate dehydrogenase complex"/>
    <property type="match status" value="1"/>
</dbReference>
<feature type="domain" description="Lipoyl-binding" evidence="3">
    <location>
        <begin position="31"/>
        <end position="107"/>
    </location>
</feature>
<dbReference type="GO" id="GO:0004742">
    <property type="term" value="F:dihydrolipoyllysine-residue acetyltransferase activity"/>
    <property type="evidence" value="ECO:0007669"/>
    <property type="project" value="TreeGrafter"/>
</dbReference>
<proteinExistence type="predicted"/>
<reference evidence="5" key="1">
    <citation type="journal article" date="2023" name="Commun. Biol.">
        <title>Genome analysis of Parmales, the sister group of diatoms, reveals the evolutionary specialization of diatoms from phago-mixotrophs to photoautotrophs.</title>
        <authorList>
            <person name="Ban H."/>
            <person name="Sato S."/>
            <person name="Yoshikawa S."/>
            <person name="Yamada K."/>
            <person name="Nakamura Y."/>
            <person name="Ichinomiya M."/>
            <person name="Sato N."/>
            <person name="Blanc-Mathieu R."/>
            <person name="Endo H."/>
            <person name="Kuwata A."/>
            <person name="Ogata H."/>
        </authorList>
    </citation>
    <scope>NUCLEOTIDE SEQUENCE [LARGE SCALE GENOMIC DNA]</scope>
</reference>
<evidence type="ECO:0000259" key="3">
    <source>
        <dbReference type="PROSITE" id="PS50968"/>
    </source>
</evidence>
<dbReference type="OrthoDB" id="537444at2759"/>